<name>A0A943DW24_BACT4</name>
<evidence type="ECO:0000313" key="3">
    <source>
        <dbReference type="Proteomes" id="UP000782901"/>
    </source>
</evidence>
<comment type="caution">
    <text evidence="2">The sequence shown here is derived from an EMBL/GenBank/DDBJ whole genome shotgun (WGS) entry which is preliminary data.</text>
</comment>
<keyword evidence="1" id="KW-0472">Membrane</keyword>
<keyword evidence="1" id="KW-1133">Transmembrane helix</keyword>
<feature type="transmembrane region" description="Helical" evidence="1">
    <location>
        <begin position="83"/>
        <end position="102"/>
    </location>
</feature>
<dbReference type="Proteomes" id="UP000782901">
    <property type="component" value="Unassembled WGS sequence"/>
</dbReference>
<dbReference type="EMBL" id="JAGZEE010000010">
    <property type="protein sequence ID" value="MBS5410688.1"/>
    <property type="molecule type" value="Genomic_DNA"/>
</dbReference>
<evidence type="ECO:0000256" key="1">
    <source>
        <dbReference type="SAM" id="Phobius"/>
    </source>
</evidence>
<keyword evidence="1" id="KW-0812">Transmembrane</keyword>
<reference evidence="2" key="1">
    <citation type="submission" date="2021-02" db="EMBL/GenBank/DDBJ databases">
        <title>Infant gut strain persistence is associated with maternal origin, phylogeny, and functional potential including surface adhesion and iron acquisition.</title>
        <authorList>
            <person name="Lou Y.C."/>
        </authorList>
    </citation>
    <scope>NUCLEOTIDE SEQUENCE</scope>
    <source>
        <strain evidence="2">L3_082_243G1_dasL3_082_243G1_maxbin2.maxbin.015s ta_sub</strain>
    </source>
</reference>
<proteinExistence type="predicted"/>
<dbReference type="AlphaFoldDB" id="A0A943DW24"/>
<evidence type="ECO:0000313" key="2">
    <source>
        <dbReference type="EMBL" id="MBS5410688.1"/>
    </source>
</evidence>
<organism evidence="2 3">
    <name type="scientific">Bacteroides thetaiotaomicron</name>
    <dbReference type="NCBI Taxonomy" id="818"/>
    <lineage>
        <taxon>Bacteria</taxon>
        <taxon>Pseudomonadati</taxon>
        <taxon>Bacteroidota</taxon>
        <taxon>Bacteroidia</taxon>
        <taxon>Bacteroidales</taxon>
        <taxon>Bacteroidaceae</taxon>
        <taxon>Bacteroides</taxon>
    </lineage>
</organism>
<accession>A0A943DW24</accession>
<sequence length="106" mass="11908">MKRIKLTKEEKATLLNVSKNGSKQPRELSPIAFHFALSLLQEKGLVEYKTNYDEVLEAKLTIKAKAYLECNPNLKNPVPWKDIVLITLSAITAISTFIALFISCSI</sequence>
<protein>
    <submittedName>
        <fullName evidence="2">Uncharacterized protein</fullName>
    </submittedName>
</protein>
<gene>
    <name evidence="2" type="ORF">KHY35_08225</name>
</gene>